<sequence length="663" mass="71278">MALKGDGRFEREEACDGSADRAWGSIAADVPAAHECIMRCQRQFFERTLTTYDWASFNWARFYDNAETIPSEACETLFAAKDKRDGSPLWELYCCDSLLCGVQTRENPRQDPNVNSIMLHCQKYVLFHQTTGAHGADNKLTSRGLPPLHDPGPPPGGYLCPLDSVAQGEDGLPCQRANAKFGDVLPGSAVDGVSITVITTETKPQPSLTTTSTTTAASDAVILAQPDTSSNSNEGPGSLSAGSRAAIAVCCVLFLIAFLVSILCYLRRRRQRDQGYPPSLRYADSVKPADSPTPLISPTMSAEARSRASLPPLRLRDRRLLPTILTPDPASSDHLGHTPGSPRAPPPTYSSFPPSPLRSPATSKLVPRHEHTVQTEGRSSGTTPTETLSFRSSGSTHTVGVSAYSTATAPSPSRPPRPHEFPLEIPDLVSPGLGRGGQTPRPGPPPNRSLPPAPPVSPSSASWPTPSMNHVHGDVGVAVGVVSHSPAQGVTLRPESRELCELTERVPKFGEPGGRAPPCRRPPSHSVKVSLPALVGTAHRNTVVLHFATADEFRRHTRDAQSLARWICRSIPRDLAELYPMRSPVDLPCGWRVHVLWLDLQAKRDTVSRARALALYGPAQFEADMAAMEGRAFRDAIWIGEEGETAPERGGGGRLSVLGAAQG</sequence>
<keyword evidence="2" id="KW-0472">Membrane</keyword>
<organism evidence="3 4">
    <name type="scientific">Verticillium nonalfalfae</name>
    <dbReference type="NCBI Taxonomy" id="1051616"/>
    <lineage>
        <taxon>Eukaryota</taxon>
        <taxon>Fungi</taxon>
        <taxon>Dikarya</taxon>
        <taxon>Ascomycota</taxon>
        <taxon>Pezizomycotina</taxon>
        <taxon>Sordariomycetes</taxon>
        <taxon>Hypocreomycetidae</taxon>
        <taxon>Glomerellales</taxon>
        <taxon>Plectosphaerellaceae</taxon>
        <taxon>Verticillium</taxon>
    </lineage>
</organism>
<dbReference type="GeneID" id="39607295"/>
<proteinExistence type="predicted"/>
<evidence type="ECO:0000256" key="1">
    <source>
        <dbReference type="SAM" id="MobiDB-lite"/>
    </source>
</evidence>
<feature type="region of interest" description="Disordered" evidence="1">
    <location>
        <begin position="644"/>
        <end position="663"/>
    </location>
</feature>
<keyword evidence="2" id="KW-1133">Transmembrane helix</keyword>
<feature type="compositionally biased region" description="Polar residues" evidence="1">
    <location>
        <begin position="374"/>
        <end position="399"/>
    </location>
</feature>
<keyword evidence="2" id="KW-0812">Transmembrane</keyword>
<dbReference type="Proteomes" id="UP000267145">
    <property type="component" value="Unassembled WGS sequence"/>
</dbReference>
<evidence type="ECO:0000313" key="3">
    <source>
        <dbReference type="EMBL" id="RNJ59054.1"/>
    </source>
</evidence>
<reference evidence="3 4" key="1">
    <citation type="submission" date="2018-10" db="EMBL/GenBank/DDBJ databases">
        <title>Genome sequence of Verticillium nonalfalfae VnAa140.</title>
        <authorList>
            <person name="Stajich J.E."/>
            <person name="Kasson M.T."/>
        </authorList>
    </citation>
    <scope>NUCLEOTIDE SEQUENCE [LARGE SCALE GENOMIC DNA]</scope>
    <source>
        <strain evidence="3 4">VnAa140</strain>
    </source>
</reference>
<name>A0A3M9YF74_9PEZI</name>
<feature type="transmembrane region" description="Helical" evidence="2">
    <location>
        <begin position="245"/>
        <end position="266"/>
    </location>
</feature>
<evidence type="ECO:0000313" key="4">
    <source>
        <dbReference type="Proteomes" id="UP000267145"/>
    </source>
</evidence>
<feature type="compositionally biased region" description="Pro residues" evidence="1">
    <location>
        <begin position="441"/>
        <end position="457"/>
    </location>
</feature>
<feature type="compositionally biased region" description="Pro residues" evidence="1">
    <location>
        <begin position="342"/>
        <end position="357"/>
    </location>
</feature>
<protein>
    <submittedName>
        <fullName evidence="3">Uncharacterized protein</fullName>
    </submittedName>
</protein>
<dbReference type="AlphaFoldDB" id="A0A3M9YF74"/>
<evidence type="ECO:0000256" key="2">
    <source>
        <dbReference type="SAM" id="Phobius"/>
    </source>
</evidence>
<dbReference type="EMBL" id="RBVV01000020">
    <property type="protein sequence ID" value="RNJ59054.1"/>
    <property type="molecule type" value="Genomic_DNA"/>
</dbReference>
<dbReference type="STRING" id="1051616.A0A3M9YF74"/>
<accession>A0A3M9YF74</accession>
<feature type="region of interest" description="Disordered" evidence="1">
    <location>
        <begin position="275"/>
        <end position="469"/>
    </location>
</feature>
<gene>
    <name evidence="3" type="ORF">D7B24_003606</name>
</gene>
<feature type="compositionally biased region" description="Low complexity" evidence="1">
    <location>
        <begin position="458"/>
        <end position="467"/>
    </location>
</feature>
<comment type="caution">
    <text evidence="3">The sequence shown here is derived from an EMBL/GenBank/DDBJ whole genome shotgun (WGS) entry which is preliminary data.</text>
</comment>
<dbReference type="RefSeq" id="XP_028497212.1">
    <property type="nucleotide sequence ID" value="XM_028637793.1"/>
</dbReference>
<keyword evidence="4" id="KW-1185">Reference proteome</keyword>